<dbReference type="EMBL" id="JAHCTB010000002">
    <property type="protein sequence ID" value="MBT0607625.1"/>
    <property type="molecule type" value="Genomic_DNA"/>
</dbReference>
<keyword evidence="2" id="KW-1185">Reference proteome</keyword>
<evidence type="ECO:0000313" key="2">
    <source>
        <dbReference type="Proteomes" id="UP001297092"/>
    </source>
</evidence>
<sequence length="100" mass="11351">MNTEDKLKNVSPTFGNTVLCPVLSLSELQIGDVCLLRSKHPMNLEGDYIFKGDYSVIKVEKTGAKFSPHKVTFKHVDTGREYRLMNTSDGYYEVVSKYRA</sequence>
<accession>A0ABS5S340</accession>
<gene>
    <name evidence="1" type="ORF">KIV10_05470</name>
</gene>
<name>A0ABS5S340_9FLAO</name>
<protein>
    <submittedName>
        <fullName evidence="1">Uncharacterized protein</fullName>
    </submittedName>
</protein>
<reference evidence="1 2" key="1">
    <citation type="submission" date="2021-05" db="EMBL/GenBank/DDBJ databases">
        <title>Aequorivita echinoideorum JCM 30378 genome.</title>
        <authorList>
            <person name="Zhang H."/>
            <person name="Li C."/>
        </authorList>
    </citation>
    <scope>NUCLEOTIDE SEQUENCE [LARGE SCALE GENOMIC DNA]</scope>
    <source>
        <strain evidence="1 2">JCM30378</strain>
    </source>
</reference>
<evidence type="ECO:0000313" key="1">
    <source>
        <dbReference type="EMBL" id="MBT0607625.1"/>
    </source>
</evidence>
<dbReference type="RefSeq" id="WP_214112482.1">
    <property type="nucleotide sequence ID" value="NZ_JAHCTB010000002.1"/>
</dbReference>
<dbReference type="Proteomes" id="UP001297092">
    <property type="component" value="Unassembled WGS sequence"/>
</dbReference>
<organism evidence="1 2">
    <name type="scientific">Aequorivita echinoideorum</name>
    <dbReference type="NCBI Taxonomy" id="1549647"/>
    <lineage>
        <taxon>Bacteria</taxon>
        <taxon>Pseudomonadati</taxon>
        <taxon>Bacteroidota</taxon>
        <taxon>Flavobacteriia</taxon>
        <taxon>Flavobacteriales</taxon>
        <taxon>Flavobacteriaceae</taxon>
        <taxon>Aequorivita</taxon>
    </lineage>
</organism>
<comment type="caution">
    <text evidence="1">The sequence shown here is derived from an EMBL/GenBank/DDBJ whole genome shotgun (WGS) entry which is preliminary data.</text>
</comment>
<proteinExistence type="predicted"/>